<dbReference type="AlphaFoldDB" id="A0A1R3FZD6"/>
<keyword evidence="3" id="KW-1185">Reference proteome</keyword>
<accession>A0A1R3FZD6</accession>
<dbReference type="PANTHER" id="PTHR48049">
    <property type="entry name" value="GLYCOSYLTRANSFERASE"/>
    <property type="match status" value="1"/>
</dbReference>
<evidence type="ECO:0000256" key="1">
    <source>
        <dbReference type="ARBA" id="ARBA00009995"/>
    </source>
</evidence>
<dbReference type="SUPFAM" id="SSF53756">
    <property type="entry name" value="UDP-Glycosyltransferase/glycogen phosphorylase"/>
    <property type="match status" value="1"/>
</dbReference>
<gene>
    <name evidence="2" type="ORF">CCACVL1_29935</name>
</gene>
<organism evidence="2 3">
    <name type="scientific">Corchorus capsularis</name>
    <name type="common">Jute</name>
    <dbReference type="NCBI Taxonomy" id="210143"/>
    <lineage>
        <taxon>Eukaryota</taxon>
        <taxon>Viridiplantae</taxon>
        <taxon>Streptophyta</taxon>
        <taxon>Embryophyta</taxon>
        <taxon>Tracheophyta</taxon>
        <taxon>Spermatophyta</taxon>
        <taxon>Magnoliopsida</taxon>
        <taxon>eudicotyledons</taxon>
        <taxon>Gunneridae</taxon>
        <taxon>Pentapetalae</taxon>
        <taxon>rosids</taxon>
        <taxon>malvids</taxon>
        <taxon>Malvales</taxon>
        <taxon>Malvaceae</taxon>
        <taxon>Grewioideae</taxon>
        <taxon>Apeibeae</taxon>
        <taxon>Corchorus</taxon>
    </lineage>
</organism>
<dbReference type="OMA" id="CLEFEPD"/>
<dbReference type="GO" id="GO:0035251">
    <property type="term" value="F:UDP-glucosyltransferase activity"/>
    <property type="evidence" value="ECO:0007669"/>
    <property type="project" value="InterPro"/>
</dbReference>
<dbReference type="InterPro" id="IPR050481">
    <property type="entry name" value="UDP-glycosyltransf_plant"/>
</dbReference>
<dbReference type="PANTHER" id="PTHR48049:SF60">
    <property type="entry name" value="UDP-GLYCOSYLTRANSFERASE 91B1"/>
    <property type="match status" value="1"/>
</dbReference>
<dbReference type="STRING" id="210143.A0A1R3FZD6"/>
<evidence type="ECO:0000313" key="2">
    <source>
        <dbReference type="EMBL" id="OMO51203.1"/>
    </source>
</evidence>
<comment type="similarity">
    <text evidence="1">Belongs to the UDP-glycosyltransferase family.</text>
</comment>
<dbReference type="Gramene" id="OMO51203">
    <property type="protein sequence ID" value="OMO51203"/>
    <property type="gene ID" value="CCACVL1_29935"/>
</dbReference>
<proteinExistence type="inferred from homology"/>
<comment type="caution">
    <text evidence="2">The sequence shown here is derived from an EMBL/GenBank/DDBJ whole genome shotgun (WGS) entry which is preliminary data.</text>
</comment>
<reference evidence="2 3" key="1">
    <citation type="submission" date="2013-09" db="EMBL/GenBank/DDBJ databases">
        <title>Corchorus capsularis genome sequencing.</title>
        <authorList>
            <person name="Alam M."/>
            <person name="Haque M.S."/>
            <person name="Islam M.S."/>
            <person name="Emdad E.M."/>
            <person name="Islam M.M."/>
            <person name="Ahmed B."/>
            <person name="Halim A."/>
            <person name="Hossen Q.M.M."/>
            <person name="Hossain M.Z."/>
            <person name="Ahmed R."/>
            <person name="Khan M.M."/>
            <person name="Islam R."/>
            <person name="Rashid M.M."/>
            <person name="Khan S.A."/>
            <person name="Rahman M.S."/>
            <person name="Alam M."/>
        </authorList>
    </citation>
    <scope>NUCLEOTIDE SEQUENCE [LARGE SCALE GENOMIC DNA]</scope>
    <source>
        <strain evidence="3">cv. CVL-1</strain>
        <tissue evidence="2">Whole seedling</tissue>
    </source>
</reference>
<dbReference type="OrthoDB" id="1740195at2759"/>
<protein>
    <submittedName>
        <fullName evidence="2">UDP-glucuronosyl/UDP-glucosyltransferase</fullName>
    </submittedName>
</protein>
<evidence type="ECO:0000313" key="3">
    <source>
        <dbReference type="Proteomes" id="UP000188268"/>
    </source>
</evidence>
<keyword evidence="2" id="KW-0808">Transferase</keyword>
<sequence>MAFLGSASELLGGSRQQPEDFTVRPVWMDYPNNIAFKLHEMVSHQECIDSVSDFERFGILLSSCKMIILRSCLEFEPDAFRVLKRIHQIPIVPVGLLPPSMQRNELDRGDDQNWEGLKKWLDNKQEKSVFYVALGSEVNLSQELMHELAFGIEKSGLPFIWVVSQSDKMLGQ</sequence>
<dbReference type="EMBL" id="AWWV01015911">
    <property type="protein sequence ID" value="OMO51203.1"/>
    <property type="molecule type" value="Genomic_DNA"/>
</dbReference>
<dbReference type="Gene3D" id="3.40.50.2000">
    <property type="entry name" value="Glycogen Phosphorylase B"/>
    <property type="match status" value="2"/>
</dbReference>
<dbReference type="Proteomes" id="UP000188268">
    <property type="component" value="Unassembled WGS sequence"/>
</dbReference>
<name>A0A1R3FZD6_COCAP</name>